<dbReference type="GO" id="GO:0005737">
    <property type="term" value="C:cytoplasm"/>
    <property type="evidence" value="ECO:0007669"/>
    <property type="project" value="UniProtKB-ARBA"/>
</dbReference>
<keyword evidence="4" id="KW-1185">Reference proteome</keyword>
<dbReference type="AlphaFoldDB" id="A0A812JZL6"/>
<dbReference type="InterPro" id="IPR037119">
    <property type="entry name" value="Haem_oxidase_HugZ-like_sf"/>
</dbReference>
<dbReference type="InterPro" id="IPR055343">
    <property type="entry name" value="CREG_beta-barrel"/>
</dbReference>
<dbReference type="PANTHER" id="PTHR13343">
    <property type="entry name" value="CREG1 PROTEIN"/>
    <property type="match status" value="1"/>
</dbReference>
<accession>A0A812JZL6</accession>
<protein>
    <recommendedName>
        <fullName evidence="5">DUF2470 domain-containing protein</fullName>
    </recommendedName>
</protein>
<proteinExistence type="predicted"/>
<dbReference type="PANTHER" id="PTHR13343:SF17">
    <property type="entry name" value="CELLULAR REPRESSOR OF E1A-STIMULATED GENES, ISOFORM A"/>
    <property type="match status" value="1"/>
</dbReference>
<comment type="caution">
    <text evidence="3">The sequence shown here is derived from an EMBL/GenBank/DDBJ whole genome shotgun (WGS) entry which is preliminary data.</text>
</comment>
<evidence type="ECO:0000313" key="3">
    <source>
        <dbReference type="EMBL" id="CAE7217255.1"/>
    </source>
</evidence>
<dbReference type="Pfam" id="PF13883">
    <property type="entry name" value="CREG_beta-barrel"/>
    <property type="match status" value="1"/>
</dbReference>
<dbReference type="SUPFAM" id="SSF50475">
    <property type="entry name" value="FMN-binding split barrel"/>
    <property type="match status" value="1"/>
</dbReference>
<feature type="domain" description="CREG-like beta-barrel" evidence="2">
    <location>
        <begin position="71"/>
        <end position="221"/>
    </location>
</feature>
<dbReference type="OrthoDB" id="2138282at2759"/>
<dbReference type="Pfam" id="PF10615">
    <property type="entry name" value="DUF2470"/>
    <property type="match status" value="1"/>
</dbReference>
<dbReference type="EMBL" id="CAJNDS010000547">
    <property type="protein sequence ID" value="CAE7217255.1"/>
    <property type="molecule type" value="Genomic_DNA"/>
</dbReference>
<organism evidence="3 4">
    <name type="scientific">Symbiodinium natans</name>
    <dbReference type="NCBI Taxonomy" id="878477"/>
    <lineage>
        <taxon>Eukaryota</taxon>
        <taxon>Sar</taxon>
        <taxon>Alveolata</taxon>
        <taxon>Dinophyceae</taxon>
        <taxon>Suessiales</taxon>
        <taxon>Symbiodiniaceae</taxon>
        <taxon>Symbiodinium</taxon>
    </lineage>
</organism>
<reference evidence="3" key="1">
    <citation type="submission" date="2021-02" db="EMBL/GenBank/DDBJ databases">
        <authorList>
            <person name="Dougan E. K."/>
            <person name="Rhodes N."/>
            <person name="Thang M."/>
            <person name="Chan C."/>
        </authorList>
    </citation>
    <scope>NUCLEOTIDE SEQUENCE</scope>
</reference>
<evidence type="ECO:0000313" key="4">
    <source>
        <dbReference type="Proteomes" id="UP000604046"/>
    </source>
</evidence>
<dbReference type="InterPro" id="IPR012349">
    <property type="entry name" value="Split_barrel_FMN-bd"/>
</dbReference>
<dbReference type="Proteomes" id="UP000604046">
    <property type="component" value="Unassembled WGS sequence"/>
</dbReference>
<evidence type="ECO:0000259" key="2">
    <source>
        <dbReference type="Pfam" id="PF13883"/>
    </source>
</evidence>
<evidence type="ECO:0000259" key="1">
    <source>
        <dbReference type="Pfam" id="PF10615"/>
    </source>
</evidence>
<evidence type="ECO:0008006" key="5">
    <source>
        <dbReference type="Google" id="ProtNLM"/>
    </source>
</evidence>
<sequence length="322" mass="34941">MVSISCARRLLILCRHVAAPHTPTNARLVMAGVADASADLKRSRRQGHAVPDALKQEGSSAVAYFENNARRLSHAEKVRTMLRTTSSGTLSTVHHETGWPYGSIVNFATEARSVAEGGARIVTFLSRLAEHTANLLKNPRACVLVAEVQGKGDRLAVARAALLVEALQVEKTDAAKKAFLSVHPNASYVHFEDFLCFEMSVSSIRYIGGFGEMSWVAGQEFASAEFDPVAADADAVKNAVEHCNEDHADAVLDMAKAFAGLPSAAKATMLSVDRYGFDVLCQMPDGLRRSRVEFPQRLNGSADLREAMMKTTQLAREKLPQT</sequence>
<name>A0A812JZL6_9DINO</name>
<dbReference type="Gene3D" id="3.20.180.10">
    <property type="entry name" value="PNP-oxidase-like"/>
    <property type="match status" value="1"/>
</dbReference>
<feature type="domain" description="DUF2470" evidence="1">
    <location>
        <begin position="238"/>
        <end position="309"/>
    </location>
</feature>
<dbReference type="InterPro" id="IPR019595">
    <property type="entry name" value="DUF2470"/>
</dbReference>
<gene>
    <name evidence="3" type="ORF">SNAT2548_LOCUS7713</name>
</gene>
<dbReference type="Gene3D" id="2.30.110.10">
    <property type="entry name" value="Electron Transport, Fmn-binding Protein, Chain A"/>
    <property type="match status" value="1"/>
</dbReference>